<organism evidence="2 3">
    <name type="scientific">Asticcacaulis biprosthecium C19</name>
    <dbReference type="NCBI Taxonomy" id="715226"/>
    <lineage>
        <taxon>Bacteria</taxon>
        <taxon>Pseudomonadati</taxon>
        <taxon>Pseudomonadota</taxon>
        <taxon>Alphaproteobacteria</taxon>
        <taxon>Caulobacterales</taxon>
        <taxon>Caulobacteraceae</taxon>
        <taxon>Asticcacaulis</taxon>
    </lineage>
</organism>
<proteinExistence type="predicted"/>
<sequence>MRKILIVTTALLMCASLSGCITRGCDNKPVQSCDSQKAPMGYETAVKALKMLAN</sequence>
<evidence type="ECO:0000256" key="1">
    <source>
        <dbReference type="SAM" id="SignalP"/>
    </source>
</evidence>
<evidence type="ECO:0000313" key="2">
    <source>
        <dbReference type="EMBL" id="EGF93377.1"/>
    </source>
</evidence>
<keyword evidence="1" id="KW-0732">Signal</keyword>
<accession>F4QKS5</accession>
<dbReference type="Proteomes" id="UP000006512">
    <property type="component" value="Unassembled WGS sequence"/>
</dbReference>
<dbReference type="EMBL" id="GL883077">
    <property type="protein sequence ID" value="EGF93377.1"/>
    <property type="molecule type" value="Genomic_DNA"/>
</dbReference>
<dbReference type="PROSITE" id="PS51257">
    <property type="entry name" value="PROKAR_LIPOPROTEIN"/>
    <property type="match status" value="1"/>
</dbReference>
<gene>
    <name evidence="2" type="ORF">ABI_18170</name>
</gene>
<evidence type="ECO:0000313" key="3">
    <source>
        <dbReference type="Proteomes" id="UP000006512"/>
    </source>
</evidence>
<keyword evidence="3" id="KW-1185">Reference proteome</keyword>
<dbReference type="AlphaFoldDB" id="F4QKS5"/>
<dbReference type="OrthoDB" id="7173894at2"/>
<reference evidence="3" key="1">
    <citation type="submission" date="2011-03" db="EMBL/GenBank/DDBJ databases">
        <title>Draft genome sequence of Brevundimonas diminuta.</title>
        <authorList>
            <person name="Brown P.J.B."/>
            <person name="Buechlein A."/>
            <person name="Hemmerich C."/>
            <person name="Brun Y.V."/>
        </authorList>
    </citation>
    <scope>NUCLEOTIDE SEQUENCE [LARGE SCALE GENOMIC DNA]</scope>
    <source>
        <strain evidence="3">C19</strain>
    </source>
</reference>
<name>F4QKS5_9CAUL</name>
<evidence type="ECO:0008006" key="4">
    <source>
        <dbReference type="Google" id="ProtNLM"/>
    </source>
</evidence>
<dbReference type="HOGENOM" id="CLU_3039986_0_0_5"/>
<feature type="signal peptide" evidence="1">
    <location>
        <begin position="1"/>
        <end position="19"/>
    </location>
</feature>
<dbReference type="RefSeq" id="WP_006272574.1">
    <property type="nucleotide sequence ID" value="NZ_GL883077.1"/>
</dbReference>
<protein>
    <recommendedName>
        <fullName evidence="4">Lipoprotein</fullName>
    </recommendedName>
</protein>
<feature type="chain" id="PRO_5003314204" description="Lipoprotein" evidence="1">
    <location>
        <begin position="20"/>
        <end position="54"/>
    </location>
</feature>